<sequence length="453" mass="46665">MAARGLATRWQLPVLTGSATVDVLVYSAVVGAAVGLGFPSVLVATGFAPQVATSGRTRILCVVAGLLVAAANALLARLVIGSRLSRLARAMRAVRTSVEHSVVSGDVELCRDGCHVPVDSADEIGAVAADFNALVDAVGRAHAAQRDLADLTRAATSGLDAERLCRTALGELRARSGAAGAAVLVSTDGDRRVVTDGAVPAELLNACESYLRGPQAARRTEADVARLGWSCTALAVEEAALGVLLLPGTSPDPGRRRLVQVFAATLAVSLSNAVAHERLAVQSRVDELTGVLNRRAGLAALAEHLRGGDRAPVAVAMIDLDHFKAVNDAHGHLVGDRLLAHVADTCRRALRAEDVVLRYGGEEFVAVLPGQGAGEAAAAAERLREAVARSPLRLRDGTCLQATVSVGVGVAGDAADPIGHLLREADAALYRAKESGRNRVEAAHPAARGAGVP</sequence>
<dbReference type="NCBIfam" id="TIGR00254">
    <property type="entry name" value="GGDEF"/>
    <property type="match status" value="1"/>
</dbReference>
<dbReference type="Pfam" id="PF00990">
    <property type="entry name" value="GGDEF"/>
    <property type="match status" value="1"/>
</dbReference>
<dbReference type="InterPro" id="IPR003660">
    <property type="entry name" value="HAMP_dom"/>
</dbReference>
<reference evidence="6 7" key="1">
    <citation type="submission" date="2023-07" db="EMBL/GenBank/DDBJ databases">
        <title>Description of novel actinomycetes strains, isolated from tidal flat sediment.</title>
        <authorList>
            <person name="Lu C."/>
        </authorList>
    </citation>
    <scope>NUCLEOTIDE SEQUENCE [LARGE SCALE GENOMIC DNA]</scope>
    <source>
        <strain evidence="6 7">SYSU T00b441</strain>
    </source>
</reference>
<name>A0ABT9DBQ7_9CELL</name>
<evidence type="ECO:0000256" key="1">
    <source>
        <dbReference type="ARBA" id="ARBA00022692"/>
    </source>
</evidence>
<dbReference type="InterPro" id="IPR043128">
    <property type="entry name" value="Rev_trsase/Diguanyl_cyclase"/>
</dbReference>
<dbReference type="SUPFAM" id="SSF55073">
    <property type="entry name" value="Nucleotide cyclase"/>
    <property type="match status" value="1"/>
</dbReference>
<evidence type="ECO:0000259" key="4">
    <source>
        <dbReference type="PROSITE" id="PS50885"/>
    </source>
</evidence>
<evidence type="ECO:0000313" key="7">
    <source>
        <dbReference type="Proteomes" id="UP001232536"/>
    </source>
</evidence>
<dbReference type="PROSITE" id="PS50887">
    <property type="entry name" value="GGDEF"/>
    <property type="match status" value="1"/>
</dbReference>
<dbReference type="PANTHER" id="PTHR45138:SF9">
    <property type="entry name" value="DIGUANYLATE CYCLASE DGCM-RELATED"/>
    <property type="match status" value="1"/>
</dbReference>
<dbReference type="InterPro" id="IPR029016">
    <property type="entry name" value="GAF-like_dom_sf"/>
</dbReference>
<evidence type="ECO:0000256" key="3">
    <source>
        <dbReference type="SAM" id="Phobius"/>
    </source>
</evidence>
<dbReference type="RefSeq" id="WP_304600381.1">
    <property type="nucleotide sequence ID" value="NZ_JAUQYO010000001.1"/>
</dbReference>
<feature type="domain" description="HAMP" evidence="4">
    <location>
        <begin position="116"/>
        <end position="143"/>
    </location>
</feature>
<dbReference type="PROSITE" id="PS50885">
    <property type="entry name" value="HAMP"/>
    <property type="match status" value="1"/>
</dbReference>
<dbReference type="Gene3D" id="3.30.450.40">
    <property type="match status" value="1"/>
</dbReference>
<keyword evidence="1 3" id="KW-0812">Transmembrane</keyword>
<gene>
    <name evidence="6" type="ORF">Q6348_05935</name>
</gene>
<dbReference type="CDD" id="cd06225">
    <property type="entry name" value="HAMP"/>
    <property type="match status" value="1"/>
</dbReference>
<keyword evidence="2 3" id="KW-1133">Transmembrane helix</keyword>
<evidence type="ECO:0000259" key="5">
    <source>
        <dbReference type="PROSITE" id="PS50887"/>
    </source>
</evidence>
<dbReference type="EMBL" id="JAUQYP010000001">
    <property type="protein sequence ID" value="MDO8106736.1"/>
    <property type="molecule type" value="Genomic_DNA"/>
</dbReference>
<dbReference type="SMART" id="SM00267">
    <property type="entry name" value="GGDEF"/>
    <property type="match status" value="1"/>
</dbReference>
<feature type="transmembrane region" description="Helical" evidence="3">
    <location>
        <begin position="59"/>
        <end position="80"/>
    </location>
</feature>
<evidence type="ECO:0000256" key="2">
    <source>
        <dbReference type="ARBA" id="ARBA00022989"/>
    </source>
</evidence>
<accession>A0ABT9DBQ7</accession>
<comment type="caution">
    <text evidence="6">The sequence shown here is derived from an EMBL/GenBank/DDBJ whole genome shotgun (WGS) entry which is preliminary data.</text>
</comment>
<feature type="transmembrane region" description="Helical" evidence="3">
    <location>
        <begin position="23"/>
        <end position="47"/>
    </location>
</feature>
<keyword evidence="3" id="KW-0472">Membrane</keyword>
<protein>
    <submittedName>
        <fullName evidence="6">GGDEF domain-containing protein</fullName>
    </submittedName>
</protein>
<keyword evidence="7" id="KW-1185">Reference proteome</keyword>
<dbReference type="CDD" id="cd01949">
    <property type="entry name" value="GGDEF"/>
    <property type="match status" value="1"/>
</dbReference>
<dbReference type="InterPro" id="IPR050469">
    <property type="entry name" value="Diguanylate_Cyclase"/>
</dbReference>
<dbReference type="Proteomes" id="UP001232536">
    <property type="component" value="Unassembled WGS sequence"/>
</dbReference>
<feature type="domain" description="GGDEF" evidence="5">
    <location>
        <begin position="311"/>
        <end position="445"/>
    </location>
</feature>
<dbReference type="Gene3D" id="6.10.340.10">
    <property type="match status" value="1"/>
</dbReference>
<organism evidence="6 7">
    <name type="scientific">Actinotalea lenta</name>
    <dbReference type="NCBI Taxonomy" id="3064654"/>
    <lineage>
        <taxon>Bacteria</taxon>
        <taxon>Bacillati</taxon>
        <taxon>Actinomycetota</taxon>
        <taxon>Actinomycetes</taxon>
        <taxon>Micrococcales</taxon>
        <taxon>Cellulomonadaceae</taxon>
        <taxon>Actinotalea</taxon>
    </lineage>
</organism>
<dbReference type="PANTHER" id="PTHR45138">
    <property type="entry name" value="REGULATORY COMPONENTS OF SENSORY TRANSDUCTION SYSTEM"/>
    <property type="match status" value="1"/>
</dbReference>
<dbReference type="InterPro" id="IPR029787">
    <property type="entry name" value="Nucleotide_cyclase"/>
</dbReference>
<evidence type="ECO:0000313" key="6">
    <source>
        <dbReference type="EMBL" id="MDO8106736.1"/>
    </source>
</evidence>
<dbReference type="Gene3D" id="3.30.70.270">
    <property type="match status" value="1"/>
</dbReference>
<proteinExistence type="predicted"/>
<dbReference type="InterPro" id="IPR000160">
    <property type="entry name" value="GGDEF_dom"/>
</dbReference>